<dbReference type="GO" id="GO:0004575">
    <property type="term" value="F:sucrose alpha-glucosidase activity"/>
    <property type="evidence" value="ECO:0007669"/>
    <property type="project" value="TreeGrafter"/>
</dbReference>
<keyword evidence="1 5" id="KW-0378">Hydrolase</keyword>
<evidence type="ECO:0000256" key="2">
    <source>
        <dbReference type="ARBA" id="ARBA00023295"/>
    </source>
</evidence>
<dbReference type="InterPro" id="IPR013320">
    <property type="entry name" value="ConA-like_dom_sf"/>
</dbReference>
<keyword evidence="3" id="KW-1133">Transmembrane helix</keyword>
<dbReference type="OrthoDB" id="9801455at2"/>
<dbReference type="Gene3D" id="2.60.120.560">
    <property type="entry name" value="Exo-inulinase, domain 1"/>
    <property type="match status" value="1"/>
</dbReference>
<organism evidence="5 6">
    <name type="scientific">Vibrio quintilis</name>
    <dbReference type="NCBI Taxonomy" id="1117707"/>
    <lineage>
        <taxon>Bacteria</taxon>
        <taxon>Pseudomonadati</taxon>
        <taxon>Pseudomonadota</taxon>
        <taxon>Gammaproteobacteria</taxon>
        <taxon>Vibrionales</taxon>
        <taxon>Vibrionaceae</taxon>
        <taxon>Vibrio</taxon>
    </lineage>
</organism>
<feature type="domain" description="Glycosyl hydrolase family 32 C-terminal" evidence="4">
    <location>
        <begin position="150"/>
        <end position="284"/>
    </location>
</feature>
<sequence>MDISSIVSFKNTAVRYFCFIIVTGIVSAIVANSFAVDKFGAAFHWPEYPGQITSARYPGYHDHHALNAVSWNPAQEEKNFWQGWMNQRNYIKESSLARWCGADSAAREISLKTLDGRVSLTPTPVSGLSGLRDSLLYHSEQSLEIKPGITLLQDHQVDVPVFEIEAEIMPEMAREVGFQIRSGEAGAVAVIGYDAVTERLYIDSHHARHRQFAGFLPSKHETQVKLNSGVLKLRILVDMSSVTVFSGVGDVLLTGQIFPQLSDTGMKLFSYGGASVLKKISVWSVHSIWEHSHLIF</sequence>
<feature type="transmembrane region" description="Helical" evidence="3">
    <location>
        <begin position="12"/>
        <end position="31"/>
    </location>
</feature>
<keyword evidence="3" id="KW-0472">Membrane</keyword>
<dbReference type="Pfam" id="PF08244">
    <property type="entry name" value="Glyco_hydro_32C"/>
    <property type="match status" value="1"/>
</dbReference>
<protein>
    <submittedName>
        <fullName evidence="5">Levanase</fullName>
        <ecNumber evidence="5">3.2.1.80</ecNumber>
    </submittedName>
</protein>
<dbReference type="SUPFAM" id="SSF49899">
    <property type="entry name" value="Concanavalin A-like lectins/glucanases"/>
    <property type="match status" value="1"/>
</dbReference>
<keyword evidence="6" id="KW-1185">Reference proteome</keyword>
<evidence type="ECO:0000313" key="5">
    <source>
        <dbReference type="EMBL" id="SHO55088.1"/>
    </source>
</evidence>
<dbReference type="GO" id="GO:0051669">
    <property type="term" value="F:fructan beta-fructosidase activity"/>
    <property type="evidence" value="ECO:0007669"/>
    <property type="project" value="UniProtKB-EC"/>
</dbReference>
<dbReference type="AlphaFoldDB" id="A0A1M7YR49"/>
<dbReference type="InterPro" id="IPR023296">
    <property type="entry name" value="Glyco_hydro_beta-prop_sf"/>
</dbReference>
<name>A0A1M7YR49_9VIBR</name>
<dbReference type="Gene3D" id="2.115.10.20">
    <property type="entry name" value="Glycosyl hydrolase domain, family 43"/>
    <property type="match status" value="1"/>
</dbReference>
<dbReference type="EMBL" id="FRFG01000011">
    <property type="protein sequence ID" value="SHO55088.1"/>
    <property type="molecule type" value="Genomic_DNA"/>
</dbReference>
<keyword evidence="3" id="KW-0812">Transmembrane</keyword>
<reference evidence="6" key="1">
    <citation type="submission" date="2016-12" db="EMBL/GenBank/DDBJ databases">
        <authorList>
            <person name="Rodrigo-Torres L."/>
            <person name="Arahal R.D."/>
            <person name="Lucena T."/>
        </authorList>
    </citation>
    <scope>NUCLEOTIDE SEQUENCE [LARGE SCALE GENOMIC DNA]</scope>
</reference>
<dbReference type="PANTHER" id="PTHR42800">
    <property type="entry name" value="EXOINULINASE INUD (AFU_ORTHOLOGUE AFUA_5G00480)"/>
    <property type="match status" value="1"/>
</dbReference>
<evidence type="ECO:0000313" key="6">
    <source>
        <dbReference type="Proteomes" id="UP000184600"/>
    </source>
</evidence>
<dbReference type="EC" id="3.2.1.80" evidence="5"/>
<dbReference type="Proteomes" id="UP000184600">
    <property type="component" value="Unassembled WGS sequence"/>
</dbReference>
<evidence type="ECO:0000256" key="1">
    <source>
        <dbReference type="ARBA" id="ARBA00022801"/>
    </source>
</evidence>
<dbReference type="GO" id="GO:0005737">
    <property type="term" value="C:cytoplasm"/>
    <property type="evidence" value="ECO:0007669"/>
    <property type="project" value="TreeGrafter"/>
</dbReference>
<dbReference type="RefSeq" id="WP_073579988.1">
    <property type="nucleotide sequence ID" value="NZ_AP024897.1"/>
</dbReference>
<dbReference type="STRING" id="1117707.VQ7734_00807"/>
<proteinExistence type="predicted"/>
<dbReference type="PANTHER" id="PTHR42800:SF1">
    <property type="entry name" value="EXOINULINASE INUD (AFU_ORTHOLOGUE AFUA_5G00480)"/>
    <property type="match status" value="1"/>
</dbReference>
<accession>A0A1M7YR49</accession>
<gene>
    <name evidence="5" type="primary">sacC</name>
    <name evidence="5" type="ORF">VQ7734_00807</name>
</gene>
<evidence type="ECO:0000256" key="3">
    <source>
        <dbReference type="SAM" id="Phobius"/>
    </source>
</evidence>
<dbReference type="InterPro" id="IPR013189">
    <property type="entry name" value="Glyco_hydro_32_C"/>
</dbReference>
<evidence type="ECO:0000259" key="4">
    <source>
        <dbReference type="Pfam" id="PF08244"/>
    </source>
</evidence>
<keyword evidence="2 5" id="KW-0326">Glycosidase</keyword>
<dbReference type="GO" id="GO:0005987">
    <property type="term" value="P:sucrose catabolic process"/>
    <property type="evidence" value="ECO:0007669"/>
    <property type="project" value="TreeGrafter"/>
</dbReference>